<dbReference type="Proteomes" id="UP000007963">
    <property type="component" value="Unassembled WGS sequence"/>
</dbReference>
<keyword evidence="2" id="KW-0732">Signal</keyword>
<evidence type="ECO:0000256" key="1">
    <source>
        <dbReference type="SAM" id="MobiDB-lite"/>
    </source>
</evidence>
<feature type="chain" id="PRO_5004170581" description="Secreted protein" evidence="2">
    <location>
        <begin position="18"/>
        <end position="108"/>
    </location>
</feature>
<feature type="region of interest" description="Disordered" evidence="1">
    <location>
        <begin position="23"/>
        <end position="108"/>
    </location>
</feature>
<protein>
    <recommendedName>
        <fullName evidence="5">Secreted protein</fullName>
    </recommendedName>
</protein>
<dbReference type="VEuPathDB" id="FungiDB:ATEG_03048"/>
<evidence type="ECO:0008006" key="5">
    <source>
        <dbReference type="Google" id="ProtNLM"/>
    </source>
</evidence>
<reference evidence="4" key="1">
    <citation type="submission" date="2005-09" db="EMBL/GenBank/DDBJ databases">
        <title>Annotation of the Aspergillus terreus NIH2624 genome.</title>
        <authorList>
            <person name="Birren B.W."/>
            <person name="Lander E.S."/>
            <person name="Galagan J.E."/>
            <person name="Nusbaum C."/>
            <person name="Devon K."/>
            <person name="Henn M."/>
            <person name="Ma L.-J."/>
            <person name="Jaffe D.B."/>
            <person name="Butler J."/>
            <person name="Alvarez P."/>
            <person name="Gnerre S."/>
            <person name="Grabherr M."/>
            <person name="Kleber M."/>
            <person name="Mauceli E.W."/>
            <person name="Brockman W."/>
            <person name="Rounsley S."/>
            <person name="Young S.K."/>
            <person name="LaButti K."/>
            <person name="Pushparaj V."/>
            <person name="DeCaprio D."/>
            <person name="Crawford M."/>
            <person name="Koehrsen M."/>
            <person name="Engels R."/>
            <person name="Montgomery P."/>
            <person name="Pearson M."/>
            <person name="Howarth C."/>
            <person name="Larson L."/>
            <person name="Luoma S."/>
            <person name="White J."/>
            <person name="Alvarado L."/>
            <person name="Kodira C.D."/>
            <person name="Zeng Q."/>
            <person name="Oleary S."/>
            <person name="Yandava C."/>
            <person name="Denning D.W."/>
            <person name="Nierman W.C."/>
            <person name="Milne T."/>
            <person name="Madden K."/>
        </authorList>
    </citation>
    <scope>NUCLEOTIDE SEQUENCE [LARGE SCALE GENOMIC DNA]</scope>
    <source>
        <strain evidence="4">NIH 2624 / FGSC A1156</strain>
    </source>
</reference>
<dbReference type="HOGENOM" id="CLU_2196398_0_0_1"/>
<sequence>MKLNTIILGLCATLAYASPMIQEHEPTDVTGQEQPAGTHPGPYPPWPYRPWPPRPWPRPFPPKILESPVSPRQDEGDGGDDGGNDDGNPFDPFQDDDEEDGYWDGYFE</sequence>
<dbReference type="AlphaFoldDB" id="Q0CTD6"/>
<evidence type="ECO:0000313" key="4">
    <source>
        <dbReference type="Proteomes" id="UP000007963"/>
    </source>
</evidence>
<gene>
    <name evidence="3" type="ORF">ATEG_03048</name>
</gene>
<feature type="compositionally biased region" description="Acidic residues" evidence="1">
    <location>
        <begin position="93"/>
        <end position="108"/>
    </location>
</feature>
<accession>Q0CTD6</accession>
<feature type="compositionally biased region" description="Pro residues" evidence="1">
    <location>
        <begin position="41"/>
        <end position="62"/>
    </location>
</feature>
<dbReference type="EMBL" id="CH476597">
    <property type="protein sequence ID" value="EAU36322.1"/>
    <property type="molecule type" value="Genomic_DNA"/>
</dbReference>
<organism evidence="3 4">
    <name type="scientific">Aspergillus terreus (strain NIH 2624 / FGSC A1156)</name>
    <dbReference type="NCBI Taxonomy" id="341663"/>
    <lineage>
        <taxon>Eukaryota</taxon>
        <taxon>Fungi</taxon>
        <taxon>Dikarya</taxon>
        <taxon>Ascomycota</taxon>
        <taxon>Pezizomycotina</taxon>
        <taxon>Eurotiomycetes</taxon>
        <taxon>Eurotiomycetidae</taxon>
        <taxon>Eurotiales</taxon>
        <taxon>Aspergillaceae</taxon>
        <taxon>Aspergillus</taxon>
        <taxon>Aspergillus subgen. Circumdati</taxon>
    </lineage>
</organism>
<proteinExistence type="predicted"/>
<dbReference type="GeneID" id="4318026"/>
<feature type="signal peptide" evidence="2">
    <location>
        <begin position="1"/>
        <end position="17"/>
    </location>
</feature>
<dbReference type="OrthoDB" id="10469022at2759"/>
<evidence type="ECO:0000313" key="3">
    <source>
        <dbReference type="EMBL" id="EAU36322.1"/>
    </source>
</evidence>
<evidence type="ECO:0000256" key="2">
    <source>
        <dbReference type="SAM" id="SignalP"/>
    </source>
</evidence>
<dbReference type="RefSeq" id="XP_001212226.1">
    <property type="nucleotide sequence ID" value="XM_001212226.1"/>
</dbReference>
<name>Q0CTD6_ASPTN</name>